<dbReference type="Proteomes" id="UP001310594">
    <property type="component" value="Unassembled WGS sequence"/>
</dbReference>
<accession>A0AAN7W324</accession>
<feature type="transmembrane region" description="Helical" evidence="1">
    <location>
        <begin position="44"/>
        <end position="64"/>
    </location>
</feature>
<reference evidence="2" key="1">
    <citation type="submission" date="2023-08" db="EMBL/GenBank/DDBJ databases">
        <title>Black Yeasts Isolated from many extreme environments.</title>
        <authorList>
            <person name="Coleine C."/>
            <person name="Stajich J.E."/>
            <person name="Selbmann L."/>
        </authorList>
    </citation>
    <scope>NUCLEOTIDE SEQUENCE</scope>
    <source>
        <strain evidence="2">CCFEE 5810</strain>
    </source>
</reference>
<keyword evidence="1" id="KW-1133">Transmembrane helix</keyword>
<dbReference type="AlphaFoldDB" id="A0AAN7W324"/>
<organism evidence="2 3">
    <name type="scientific">Elasticomyces elasticus</name>
    <dbReference type="NCBI Taxonomy" id="574655"/>
    <lineage>
        <taxon>Eukaryota</taxon>
        <taxon>Fungi</taxon>
        <taxon>Dikarya</taxon>
        <taxon>Ascomycota</taxon>
        <taxon>Pezizomycotina</taxon>
        <taxon>Dothideomycetes</taxon>
        <taxon>Dothideomycetidae</taxon>
        <taxon>Mycosphaerellales</taxon>
        <taxon>Teratosphaeriaceae</taxon>
        <taxon>Elasticomyces</taxon>
    </lineage>
</organism>
<evidence type="ECO:0000313" key="3">
    <source>
        <dbReference type="Proteomes" id="UP001310594"/>
    </source>
</evidence>
<evidence type="ECO:0000256" key="1">
    <source>
        <dbReference type="SAM" id="Phobius"/>
    </source>
</evidence>
<keyword evidence="1" id="KW-0472">Membrane</keyword>
<name>A0AAN7W324_9PEZI</name>
<protein>
    <submittedName>
        <fullName evidence="2">Uncharacterized protein</fullName>
    </submittedName>
</protein>
<evidence type="ECO:0000313" key="2">
    <source>
        <dbReference type="EMBL" id="KAK5693028.1"/>
    </source>
</evidence>
<comment type="caution">
    <text evidence="2">The sequence shown here is derived from an EMBL/GenBank/DDBJ whole genome shotgun (WGS) entry which is preliminary data.</text>
</comment>
<sequence length="183" mass="19900">MSSDSLAMFRKSMGPEMAALAENHYKHDLQPQDRDALKSAASTVSTHVTVGSVLGVGLGVFLAYRLRTSRTAMFNAFKASEKPTSVRFASGREEAIPDVTPLIRPSRLGDVATYSLLGIGGLFFGGETGLLTGSFRSRQQIAADRDSRDRIQLAFRKFQADALREQANRLDAGGNETNSNWSL</sequence>
<keyword evidence="1" id="KW-0812">Transmembrane</keyword>
<dbReference type="EMBL" id="JAVRQU010000018">
    <property type="protein sequence ID" value="KAK5693028.1"/>
    <property type="molecule type" value="Genomic_DNA"/>
</dbReference>
<proteinExistence type="predicted"/>
<gene>
    <name evidence="2" type="ORF">LTR97_010504</name>
</gene>